<evidence type="ECO:0000256" key="4">
    <source>
        <dbReference type="ARBA" id="ARBA00022989"/>
    </source>
</evidence>
<dbReference type="PANTHER" id="PTHR12770:SF31">
    <property type="entry name" value="RUS FAMILY MEMBER 1"/>
    <property type="match status" value="1"/>
</dbReference>
<evidence type="ECO:0000256" key="2">
    <source>
        <dbReference type="ARBA" id="ARBA00007558"/>
    </source>
</evidence>
<accession>A0A261XY80</accession>
<feature type="compositionally biased region" description="Polar residues" evidence="6">
    <location>
        <begin position="80"/>
        <end position="96"/>
    </location>
</feature>
<evidence type="ECO:0000259" key="7">
    <source>
        <dbReference type="Pfam" id="PF04884"/>
    </source>
</evidence>
<proteinExistence type="inferred from homology"/>
<organism evidence="9 10">
    <name type="scientific">Bifiguratus adelaidae</name>
    <dbReference type="NCBI Taxonomy" id="1938954"/>
    <lineage>
        <taxon>Eukaryota</taxon>
        <taxon>Fungi</taxon>
        <taxon>Fungi incertae sedis</taxon>
        <taxon>Mucoromycota</taxon>
        <taxon>Mucoromycotina</taxon>
        <taxon>Endogonomycetes</taxon>
        <taxon>Endogonales</taxon>
        <taxon>Endogonales incertae sedis</taxon>
        <taxon>Bifiguratus</taxon>
    </lineage>
</organism>
<dbReference type="Proteomes" id="UP000242875">
    <property type="component" value="Unassembled WGS sequence"/>
</dbReference>
<keyword evidence="3" id="KW-0812">Transmembrane</keyword>
<dbReference type="AlphaFoldDB" id="A0A261XY80"/>
<evidence type="ECO:0000259" key="8">
    <source>
        <dbReference type="Pfam" id="PF24160"/>
    </source>
</evidence>
<evidence type="ECO:0000256" key="5">
    <source>
        <dbReference type="ARBA" id="ARBA00023136"/>
    </source>
</evidence>
<feature type="region of interest" description="Disordered" evidence="6">
    <location>
        <begin position="80"/>
        <end position="106"/>
    </location>
</feature>
<feature type="domain" description="Root UVB sensitive protein C-terminal" evidence="8">
    <location>
        <begin position="451"/>
        <end position="563"/>
    </location>
</feature>
<feature type="domain" description="Protein root UVB sensitive/RUS" evidence="7">
    <location>
        <begin position="197"/>
        <end position="420"/>
    </location>
</feature>
<evidence type="ECO:0000256" key="6">
    <source>
        <dbReference type="SAM" id="MobiDB-lite"/>
    </source>
</evidence>
<comment type="subcellular location">
    <subcellularLocation>
        <location evidence="1">Membrane</location>
    </subcellularLocation>
</comment>
<evidence type="ECO:0008006" key="11">
    <source>
        <dbReference type="Google" id="ProtNLM"/>
    </source>
</evidence>
<dbReference type="InterPro" id="IPR054549">
    <property type="entry name" value="UVB_sens_RUS_dom"/>
</dbReference>
<protein>
    <recommendedName>
        <fullName evidence="11">Vitamin B6 photo-protection and homoeostasis-domain-containing protein</fullName>
    </recommendedName>
</protein>
<dbReference type="InterPro" id="IPR055412">
    <property type="entry name" value="UVB_sens_C"/>
</dbReference>
<keyword evidence="10" id="KW-1185">Reference proteome</keyword>
<gene>
    <name evidence="9" type="ORF">BZG36_04220</name>
</gene>
<name>A0A261XY80_9FUNG</name>
<evidence type="ECO:0000256" key="3">
    <source>
        <dbReference type="ARBA" id="ARBA00022692"/>
    </source>
</evidence>
<evidence type="ECO:0000313" key="10">
    <source>
        <dbReference type="Proteomes" id="UP000242875"/>
    </source>
</evidence>
<dbReference type="OrthoDB" id="19606at2759"/>
<comment type="similarity">
    <text evidence="2">Belongs to the RUS1 family.</text>
</comment>
<evidence type="ECO:0000256" key="1">
    <source>
        <dbReference type="ARBA" id="ARBA00004370"/>
    </source>
</evidence>
<dbReference type="PANTHER" id="PTHR12770">
    <property type="entry name" value="RUS1 FAMILY PROTEIN C16ORF58"/>
    <property type="match status" value="1"/>
</dbReference>
<sequence>MRMQLITPCAGLKQHFSIQGSTNCPYVQTFRLHILASARTRRSSAERSAGFIACGSRQLKNLTQQHPQIPLQRLLSIRPISTSAGPSSDEPSSNRQPTDPIPPDTPLLTEYVYGRTRVYTSLPTTGSTPTAARTSISSSLTSPFYWTWTRGKRKKGMDEVIGRRRRKLLDGGWISGLRAGFREMFLPVGQVIRLPMEGRYPDTVHECYGRFHAWLFLETYIGSAVGVLCSQAMLASLGLGTMEAAGGAVAIQWVLKDGFGEIGKLFFIKRYASSFDSHPKSWKFVCEMLSTVGSFLQLCTSIAPPKYFLPLASVGNMFELVHESIWVASHMTFTRNFALSGNVGDIVAKDDAQMSSAHLLGMLSGVGLITISHSPIFLFGAFAVLSPLNIWATFKLLRTAQFEILNQAKLTLLGRTYIDQDVVLEMDQLKPKEVGFGEWIKPYGQKGGVDANIKLGVSAERSFAGGGEMLGTVEVMKSENYLLSYKDKTVNVLFHQDATSNDVIRSILHSLKFHDVITQRGISRTEQWDTYTAALKETLDWTRDKFGEFVAELDDKDWQSDYVFWNDAGLRVSWERPPRDEDHHSHHHD</sequence>
<comment type="caution">
    <text evidence="9">The sequence shown here is derived from an EMBL/GenBank/DDBJ whole genome shotgun (WGS) entry which is preliminary data.</text>
</comment>
<evidence type="ECO:0000313" key="9">
    <source>
        <dbReference type="EMBL" id="OZJ03329.1"/>
    </source>
</evidence>
<keyword evidence="4" id="KW-1133">Transmembrane helix</keyword>
<dbReference type="GO" id="GO:0016020">
    <property type="term" value="C:membrane"/>
    <property type="evidence" value="ECO:0007669"/>
    <property type="project" value="UniProtKB-SubCell"/>
</dbReference>
<reference evidence="9 10" key="1">
    <citation type="journal article" date="2017" name="Mycologia">
        <title>Bifiguratus adelaidae, gen. et sp. nov., a new member of Mucoromycotina in endophytic and soil-dwelling habitats.</title>
        <authorList>
            <person name="Torres-Cruz T.J."/>
            <person name="Billingsley Tobias T.L."/>
            <person name="Almatruk M."/>
            <person name="Hesse C."/>
            <person name="Kuske C.R."/>
            <person name="Desiro A."/>
            <person name="Benucci G.M."/>
            <person name="Bonito G."/>
            <person name="Stajich J.E."/>
            <person name="Dunlap C."/>
            <person name="Arnold A.E."/>
            <person name="Porras-Alfaro A."/>
        </authorList>
    </citation>
    <scope>NUCLEOTIDE SEQUENCE [LARGE SCALE GENOMIC DNA]</scope>
    <source>
        <strain evidence="9 10">AZ0501</strain>
    </source>
</reference>
<dbReference type="Pfam" id="PF24160">
    <property type="entry name" value="UVB_sens_C"/>
    <property type="match status" value="1"/>
</dbReference>
<keyword evidence="5" id="KW-0472">Membrane</keyword>
<dbReference type="Pfam" id="PF04884">
    <property type="entry name" value="UVB_sens_prot"/>
    <property type="match status" value="1"/>
</dbReference>
<dbReference type="EMBL" id="MVBO01000091">
    <property type="protein sequence ID" value="OZJ03329.1"/>
    <property type="molecule type" value="Genomic_DNA"/>
</dbReference>
<dbReference type="InterPro" id="IPR006968">
    <property type="entry name" value="RUS_fam"/>
</dbReference>